<evidence type="ECO:0000259" key="1">
    <source>
        <dbReference type="Pfam" id="PF01637"/>
    </source>
</evidence>
<comment type="caution">
    <text evidence="3">The sequence shown here is derived from an EMBL/GenBank/DDBJ whole genome shotgun (WGS) entry which is preliminary data.</text>
</comment>
<dbReference type="AlphaFoldDB" id="A0A2U2MZX7"/>
<reference evidence="3 4" key="1">
    <citation type="journal article" date="2018" name="Int. J. Syst. Evol. Microbiol.">
        <title>Bifidobacterium callitrichidarum sp. nov. from the faeces of the emperor tamarin (Saguinus imperator).</title>
        <authorList>
            <person name="Modesto M."/>
            <person name="Michelini S."/>
            <person name="Sansosti M.C."/>
            <person name="De Filippo C."/>
            <person name="Cavalieri D."/>
            <person name="Qvirist L."/>
            <person name="Andlid T."/>
            <person name="Spiezio C."/>
            <person name="Sandri C."/>
            <person name="Pascarelli S."/>
            <person name="Sgorbati B."/>
            <person name="Mattarelli P."/>
        </authorList>
    </citation>
    <scope>NUCLEOTIDE SEQUENCE [LARGE SCALE GENOMIC DNA]</scope>
    <source>
        <strain evidence="3 4">TRI 5</strain>
    </source>
</reference>
<protein>
    <submittedName>
        <fullName evidence="3">AAA family ATPase</fullName>
    </submittedName>
</protein>
<dbReference type="RefSeq" id="WP_109058052.1">
    <property type="nucleotide sequence ID" value="NZ_QFFM01000034.1"/>
</dbReference>
<evidence type="ECO:0000259" key="2">
    <source>
        <dbReference type="Pfam" id="PF03008"/>
    </source>
</evidence>
<evidence type="ECO:0000313" key="3">
    <source>
        <dbReference type="EMBL" id="PWG62551.1"/>
    </source>
</evidence>
<dbReference type="Proteomes" id="UP000245876">
    <property type="component" value="Unassembled WGS sequence"/>
</dbReference>
<dbReference type="PANTHER" id="PTHR34704:SF1">
    <property type="entry name" value="ATPASE"/>
    <property type="match status" value="1"/>
</dbReference>
<dbReference type="InterPro" id="IPR027417">
    <property type="entry name" value="P-loop_NTPase"/>
</dbReference>
<evidence type="ECO:0000313" key="4">
    <source>
        <dbReference type="Proteomes" id="UP000245876"/>
    </source>
</evidence>
<name>A0A2U2MZX7_9BIFI</name>
<feature type="domain" description="ATPase" evidence="1">
    <location>
        <begin position="3"/>
        <end position="208"/>
    </location>
</feature>
<dbReference type="Pfam" id="PF03008">
    <property type="entry name" value="DUF234"/>
    <property type="match status" value="1"/>
</dbReference>
<dbReference type="EMBL" id="QFFM01000034">
    <property type="protein sequence ID" value="PWG62551.1"/>
    <property type="molecule type" value="Genomic_DNA"/>
</dbReference>
<dbReference type="Pfam" id="PF01637">
    <property type="entry name" value="ATPase_2"/>
    <property type="match status" value="1"/>
</dbReference>
<dbReference type="SUPFAM" id="SSF52980">
    <property type="entry name" value="Restriction endonuclease-like"/>
    <property type="match status" value="1"/>
</dbReference>
<dbReference type="Gene3D" id="3.40.50.300">
    <property type="entry name" value="P-loop containing nucleotide triphosphate hydrolases"/>
    <property type="match status" value="1"/>
</dbReference>
<gene>
    <name evidence="3" type="ORF">DF196_12065</name>
</gene>
<keyword evidence="4" id="KW-1185">Reference proteome</keyword>
<proteinExistence type="predicted"/>
<dbReference type="PANTHER" id="PTHR34704">
    <property type="entry name" value="ATPASE"/>
    <property type="match status" value="1"/>
</dbReference>
<feature type="domain" description="DUF234" evidence="2">
    <location>
        <begin position="320"/>
        <end position="411"/>
    </location>
</feature>
<accession>A0A2U2MZX7</accession>
<dbReference type="InterPro" id="IPR004256">
    <property type="entry name" value="DUF234"/>
</dbReference>
<dbReference type="OrthoDB" id="9813134at2"/>
<dbReference type="GO" id="GO:0005524">
    <property type="term" value="F:ATP binding"/>
    <property type="evidence" value="ECO:0007669"/>
    <property type="project" value="InterPro"/>
</dbReference>
<dbReference type="InterPro" id="IPR036390">
    <property type="entry name" value="WH_DNA-bd_sf"/>
</dbReference>
<organism evidence="3 4">
    <name type="scientific">Bifidobacterium callitrichidarum</name>
    <dbReference type="NCBI Taxonomy" id="2052941"/>
    <lineage>
        <taxon>Bacteria</taxon>
        <taxon>Bacillati</taxon>
        <taxon>Actinomycetota</taxon>
        <taxon>Actinomycetes</taxon>
        <taxon>Bifidobacteriales</taxon>
        <taxon>Bifidobacteriaceae</taxon>
        <taxon>Bifidobacterium</taxon>
    </lineage>
</organism>
<sequence length="470" mass="53420">MTFIGRKDDLAFLQDCYDSPKAQLVILYGRRRIGKTETLSHFSQGKPTLFFSAQMATKEEQLGEFSKRMFEAGAPAGKYLRQYSDWQTALGEITTLPAVSDGSRRLVIIDEFPYLVKSDPALPSILQNLWDHSLQHSDIMLVLCGSAMSFIEKELLSEKAPLYGRATGILKMLPLPYWDAMQFFPGYSDEDKVLAYAALGGIPQYLNSFDPDQPLAYNIKRHLLRRGTALYMEPEILMREEFRETAKYNTIIRAIALGDTRLNDIATHTLLPPGTLGFYLSNLIEVGIVRREFPVTASTGEQAKGTRGLYQLDDDLFRFWYSFVYPNRSELDRGDIDGVYEEDVEPALHDFASRAFEHISAEWLMRESRDKRLPFRLNRTGRWWDKTDEIDVVGLNRASTQAIAGECKFRTTPMDPSMLETLRNRAAKLKANHRLLYLFSLSGFTPALRSIADADDSVRLIGIGEMLAVD</sequence>
<dbReference type="InterPro" id="IPR011579">
    <property type="entry name" value="ATPase_dom"/>
</dbReference>
<dbReference type="InterPro" id="IPR011335">
    <property type="entry name" value="Restrct_endonuc-II-like"/>
</dbReference>
<dbReference type="SUPFAM" id="SSF46785">
    <property type="entry name" value="Winged helix' DNA-binding domain"/>
    <property type="match status" value="1"/>
</dbReference>
<dbReference type="SUPFAM" id="SSF52540">
    <property type="entry name" value="P-loop containing nucleoside triphosphate hydrolases"/>
    <property type="match status" value="1"/>
</dbReference>